<evidence type="ECO:0000313" key="3">
    <source>
        <dbReference type="Proteomes" id="UP000691718"/>
    </source>
</evidence>
<reference evidence="2" key="1">
    <citation type="submission" date="2021-04" db="EMBL/GenBank/DDBJ databases">
        <authorList>
            <person name="Tunstrom K."/>
        </authorList>
    </citation>
    <scope>NUCLEOTIDE SEQUENCE</scope>
</reference>
<evidence type="ECO:0000256" key="1">
    <source>
        <dbReference type="SAM" id="SignalP"/>
    </source>
</evidence>
<proteinExistence type="predicted"/>
<dbReference type="OrthoDB" id="7437557at2759"/>
<dbReference type="EMBL" id="CAJQZP010001297">
    <property type="protein sequence ID" value="CAG5037035.1"/>
    <property type="molecule type" value="Genomic_DNA"/>
</dbReference>
<comment type="caution">
    <text evidence="2">The sequence shown here is derived from an EMBL/GenBank/DDBJ whole genome shotgun (WGS) entry which is preliminary data.</text>
</comment>
<gene>
    <name evidence="2" type="ORF">PAPOLLO_LOCUS20993</name>
</gene>
<evidence type="ECO:0000313" key="2">
    <source>
        <dbReference type="EMBL" id="CAG5037035.1"/>
    </source>
</evidence>
<sequence>MHALTIFCILEVMLFGVKVFAQNQTLNATDPSTTIKNDTSSAIPCTTSRGEAGTCLGRERCDYGTPSIDFTLYVPHGYMKYCTADTVCCPPGYTIQESDHDYKTQTDADFDFDDDD</sequence>
<feature type="signal peptide" evidence="1">
    <location>
        <begin position="1"/>
        <end position="21"/>
    </location>
</feature>
<keyword evidence="3" id="KW-1185">Reference proteome</keyword>
<dbReference type="Proteomes" id="UP000691718">
    <property type="component" value="Unassembled WGS sequence"/>
</dbReference>
<protein>
    <submittedName>
        <fullName evidence="2">(apollo) hypothetical protein</fullName>
    </submittedName>
</protein>
<keyword evidence="1" id="KW-0732">Signal</keyword>
<dbReference type="AlphaFoldDB" id="A0A8S3XQV5"/>
<name>A0A8S3XQV5_PARAO</name>
<accession>A0A8S3XQV5</accession>
<feature type="chain" id="PRO_5035821132" evidence="1">
    <location>
        <begin position="22"/>
        <end position="116"/>
    </location>
</feature>
<organism evidence="2 3">
    <name type="scientific">Parnassius apollo</name>
    <name type="common">Apollo butterfly</name>
    <name type="synonym">Papilio apollo</name>
    <dbReference type="NCBI Taxonomy" id="110799"/>
    <lineage>
        <taxon>Eukaryota</taxon>
        <taxon>Metazoa</taxon>
        <taxon>Ecdysozoa</taxon>
        <taxon>Arthropoda</taxon>
        <taxon>Hexapoda</taxon>
        <taxon>Insecta</taxon>
        <taxon>Pterygota</taxon>
        <taxon>Neoptera</taxon>
        <taxon>Endopterygota</taxon>
        <taxon>Lepidoptera</taxon>
        <taxon>Glossata</taxon>
        <taxon>Ditrysia</taxon>
        <taxon>Papilionoidea</taxon>
        <taxon>Papilionidae</taxon>
        <taxon>Parnassiinae</taxon>
        <taxon>Parnassini</taxon>
        <taxon>Parnassius</taxon>
        <taxon>Parnassius</taxon>
    </lineage>
</organism>